<evidence type="ECO:0000313" key="4">
    <source>
        <dbReference type="EMBL" id="TFK21954.1"/>
    </source>
</evidence>
<organism evidence="4 5">
    <name type="scientific">Coprinopsis marcescibilis</name>
    <name type="common">Agaric fungus</name>
    <name type="synonym">Psathyrella marcescibilis</name>
    <dbReference type="NCBI Taxonomy" id="230819"/>
    <lineage>
        <taxon>Eukaryota</taxon>
        <taxon>Fungi</taxon>
        <taxon>Dikarya</taxon>
        <taxon>Basidiomycota</taxon>
        <taxon>Agaricomycotina</taxon>
        <taxon>Agaricomycetes</taxon>
        <taxon>Agaricomycetidae</taxon>
        <taxon>Agaricales</taxon>
        <taxon>Agaricineae</taxon>
        <taxon>Psathyrellaceae</taxon>
        <taxon>Coprinopsis</taxon>
    </lineage>
</organism>
<dbReference type="STRING" id="230819.A0A5C3KNM4"/>
<feature type="compositionally biased region" description="Basic residues" evidence="2">
    <location>
        <begin position="639"/>
        <end position="650"/>
    </location>
</feature>
<dbReference type="GO" id="GO:0005730">
    <property type="term" value="C:nucleolus"/>
    <property type="evidence" value="ECO:0007669"/>
    <property type="project" value="TreeGrafter"/>
</dbReference>
<name>A0A5C3KNM4_COPMA</name>
<feature type="compositionally biased region" description="Acidic residues" evidence="2">
    <location>
        <begin position="516"/>
        <end position="525"/>
    </location>
</feature>
<feature type="compositionally biased region" description="Basic residues" evidence="2">
    <location>
        <begin position="238"/>
        <end position="247"/>
    </location>
</feature>
<feature type="compositionally biased region" description="Basic and acidic residues" evidence="2">
    <location>
        <begin position="594"/>
        <end position="603"/>
    </location>
</feature>
<comment type="similarity">
    <text evidence="1">Belongs to the KRI1 family.</text>
</comment>
<dbReference type="Pfam" id="PF05178">
    <property type="entry name" value="Kri1"/>
    <property type="match status" value="1"/>
</dbReference>
<feature type="region of interest" description="Disordered" evidence="2">
    <location>
        <begin position="206"/>
        <end position="251"/>
    </location>
</feature>
<dbReference type="PANTHER" id="PTHR14490:SF5">
    <property type="entry name" value="PROTEIN KRI1 HOMOLOG"/>
    <property type="match status" value="1"/>
</dbReference>
<gene>
    <name evidence="4" type="ORF">FA15DRAFT_597003</name>
</gene>
<feature type="compositionally biased region" description="Acidic residues" evidence="2">
    <location>
        <begin position="46"/>
        <end position="71"/>
    </location>
</feature>
<dbReference type="InterPro" id="IPR024626">
    <property type="entry name" value="Kri1-like_C"/>
</dbReference>
<dbReference type="Proteomes" id="UP000307440">
    <property type="component" value="Unassembled WGS sequence"/>
</dbReference>
<feature type="compositionally biased region" description="Basic and acidic residues" evidence="2">
    <location>
        <begin position="446"/>
        <end position="457"/>
    </location>
</feature>
<dbReference type="InterPro" id="IPR018034">
    <property type="entry name" value="Kri1"/>
</dbReference>
<dbReference type="Pfam" id="PF12936">
    <property type="entry name" value="Kri1_C"/>
    <property type="match status" value="1"/>
</dbReference>
<evidence type="ECO:0000259" key="3">
    <source>
        <dbReference type="Pfam" id="PF12936"/>
    </source>
</evidence>
<dbReference type="PANTHER" id="PTHR14490">
    <property type="entry name" value="ZINC FINGER, ZZ TYPE"/>
    <property type="match status" value="1"/>
</dbReference>
<feature type="compositionally biased region" description="Basic and acidic residues" evidence="2">
    <location>
        <begin position="678"/>
        <end position="708"/>
    </location>
</feature>
<feature type="region of interest" description="Disordered" evidence="2">
    <location>
        <begin position="169"/>
        <end position="192"/>
    </location>
</feature>
<accession>A0A5C3KNM4</accession>
<sequence>MFSESSDEEDVVQLTVNEHFAKAFNYRKEREELEKCESLSPKYGSDFEEEDLEEESTDSESAESEDEDGEELTPAVDAAILRTLARIRKKDPAIYDSSKSIFGEESNNVAHVAPKKRSKDKSKPVTIRQAALDAVLHGSRSPSPEPAIPTHVEEQRALRDETIAAFHSAVQDDDDDILVPREKSKDELDAEEEEYKAYLERQVGDDLQDLISVKGDSDADDEDVNEEEISVSGDLTSSKKKKKKSRKAKAEKDHEFLMNYILNRGWIDKDAQRIPTYHEVTGSKKKKGKGKGKQEDVQPESDDEDGLSDASFESLASHFETSYNHRFEEPGAESIQTFPRNLTSTVRREDSTRKDARERRKARKEEEMAKKKEEVRRMKALKMKDIKRKLEKIGKESGLLKGKNVGEDDEIDEALAVLDLEGDWDPEKHDQQMDGLFTGGDEDADDVKYGEDGRPLWDDDIDIGNIPMSDDDAVPAASSSKKDKKKKKKKKSGKEEDVGVDMDEMDADMIGQRNDGDDDEEWDGTEEMRKRKWKEYMNDLYEMDFNDLVGDMPTRFKYVPVQATTYSLDPVEILLADDQDLNEYVSLKKYAPYRKEKSDRSKWDPIQQAKLRDFRKKVDDRSRQFVGRETENGEDANKPKKKRKGKKERMKMKTTEDGGEDDDGNSDKDASPAPVEGRSGESKKKRKREETGAEEAPKKAQESQDNSHPDGSGEAPKKKRRRRHKKAGAEES</sequence>
<keyword evidence="5" id="KW-1185">Reference proteome</keyword>
<feature type="region of interest" description="Disordered" evidence="2">
    <location>
        <begin position="594"/>
        <end position="732"/>
    </location>
</feature>
<feature type="compositionally biased region" description="Acidic residues" evidence="2">
    <location>
        <begin position="498"/>
        <end position="507"/>
    </location>
</feature>
<dbReference type="GO" id="GO:0000447">
    <property type="term" value="P:endonucleolytic cleavage in ITS1 to separate SSU-rRNA from 5.8S rRNA and LSU-rRNA from tricistronic rRNA transcript (SSU-rRNA, 5.8S rRNA, LSU-rRNA)"/>
    <property type="evidence" value="ECO:0007669"/>
    <property type="project" value="TreeGrafter"/>
</dbReference>
<protein>
    <submittedName>
        <fullName evidence="4">Krr1-domain-containing protein</fullName>
    </submittedName>
</protein>
<evidence type="ECO:0000256" key="1">
    <source>
        <dbReference type="ARBA" id="ARBA00007473"/>
    </source>
</evidence>
<proteinExistence type="inferred from homology"/>
<feature type="compositionally biased region" description="Basic residues" evidence="2">
    <location>
        <begin position="482"/>
        <end position="492"/>
    </location>
</feature>
<reference evidence="4 5" key="1">
    <citation type="journal article" date="2019" name="Nat. Ecol. Evol.">
        <title>Megaphylogeny resolves global patterns of mushroom evolution.</title>
        <authorList>
            <person name="Varga T."/>
            <person name="Krizsan K."/>
            <person name="Foldi C."/>
            <person name="Dima B."/>
            <person name="Sanchez-Garcia M."/>
            <person name="Sanchez-Ramirez S."/>
            <person name="Szollosi G.J."/>
            <person name="Szarkandi J.G."/>
            <person name="Papp V."/>
            <person name="Albert L."/>
            <person name="Andreopoulos W."/>
            <person name="Angelini C."/>
            <person name="Antonin V."/>
            <person name="Barry K.W."/>
            <person name="Bougher N.L."/>
            <person name="Buchanan P."/>
            <person name="Buyck B."/>
            <person name="Bense V."/>
            <person name="Catcheside P."/>
            <person name="Chovatia M."/>
            <person name="Cooper J."/>
            <person name="Damon W."/>
            <person name="Desjardin D."/>
            <person name="Finy P."/>
            <person name="Geml J."/>
            <person name="Haridas S."/>
            <person name="Hughes K."/>
            <person name="Justo A."/>
            <person name="Karasinski D."/>
            <person name="Kautmanova I."/>
            <person name="Kiss B."/>
            <person name="Kocsube S."/>
            <person name="Kotiranta H."/>
            <person name="LaButti K.M."/>
            <person name="Lechner B.E."/>
            <person name="Liimatainen K."/>
            <person name="Lipzen A."/>
            <person name="Lukacs Z."/>
            <person name="Mihaltcheva S."/>
            <person name="Morgado L.N."/>
            <person name="Niskanen T."/>
            <person name="Noordeloos M.E."/>
            <person name="Ohm R.A."/>
            <person name="Ortiz-Santana B."/>
            <person name="Ovrebo C."/>
            <person name="Racz N."/>
            <person name="Riley R."/>
            <person name="Savchenko A."/>
            <person name="Shiryaev A."/>
            <person name="Soop K."/>
            <person name="Spirin V."/>
            <person name="Szebenyi C."/>
            <person name="Tomsovsky M."/>
            <person name="Tulloss R.E."/>
            <person name="Uehling J."/>
            <person name="Grigoriev I.V."/>
            <person name="Vagvolgyi C."/>
            <person name="Papp T."/>
            <person name="Martin F.M."/>
            <person name="Miettinen O."/>
            <person name="Hibbett D.S."/>
            <person name="Nagy L.G."/>
        </authorList>
    </citation>
    <scope>NUCLEOTIDE SEQUENCE [LARGE SCALE GENOMIC DNA]</scope>
    <source>
        <strain evidence="4 5">CBS 121175</strain>
    </source>
</reference>
<feature type="compositionally biased region" description="Acidic residues" evidence="2">
    <location>
        <begin position="297"/>
        <end position="307"/>
    </location>
</feature>
<feature type="compositionally biased region" description="Basic and acidic residues" evidence="2">
    <location>
        <begin position="178"/>
        <end position="187"/>
    </location>
</feature>
<feature type="compositionally biased region" description="Basic and acidic residues" evidence="2">
    <location>
        <begin position="346"/>
        <end position="376"/>
    </location>
</feature>
<feature type="region of interest" description="Disordered" evidence="2">
    <location>
        <begin position="423"/>
        <end position="526"/>
    </location>
</feature>
<feature type="compositionally biased region" description="Polar residues" evidence="2">
    <location>
        <begin position="334"/>
        <end position="345"/>
    </location>
</feature>
<dbReference type="OrthoDB" id="10252032at2759"/>
<feature type="compositionally biased region" description="Basic and acidic residues" evidence="2">
    <location>
        <begin position="610"/>
        <end position="638"/>
    </location>
</feature>
<dbReference type="GO" id="GO:0030686">
    <property type="term" value="C:90S preribosome"/>
    <property type="evidence" value="ECO:0007669"/>
    <property type="project" value="TreeGrafter"/>
</dbReference>
<dbReference type="EMBL" id="ML210254">
    <property type="protein sequence ID" value="TFK21954.1"/>
    <property type="molecule type" value="Genomic_DNA"/>
</dbReference>
<feature type="region of interest" description="Disordered" evidence="2">
    <location>
        <begin position="278"/>
        <end position="315"/>
    </location>
</feature>
<feature type="region of interest" description="Disordered" evidence="2">
    <location>
        <begin position="327"/>
        <end position="376"/>
    </location>
</feature>
<evidence type="ECO:0000313" key="5">
    <source>
        <dbReference type="Proteomes" id="UP000307440"/>
    </source>
</evidence>
<dbReference type="AlphaFoldDB" id="A0A5C3KNM4"/>
<feature type="compositionally biased region" description="Acidic residues" evidence="2">
    <location>
        <begin position="218"/>
        <end position="229"/>
    </location>
</feature>
<evidence type="ECO:0000256" key="2">
    <source>
        <dbReference type="SAM" id="MobiDB-lite"/>
    </source>
</evidence>
<feature type="region of interest" description="Disordered" evidence="2">
    <location>
        <begin position="30"/>
        <end position="75"/>
    </location>
</feature>
<feature type="compositionally biased region" description="Basic residues" evidence="2">
    <location>
        <begin position="717"/>
        <end position="726"/>
    </location>
</feature>
<feature type="domain" description="Kri1-like C-terminal" evidence="3">
    <location>
        <begin position="532"/>
        <end position="618"/>
    </location>
</feature>